<evidence type="ECO:0000313" key="1">
    <source>
        <dbReference type="EMBL" id="REF26048.1"/>
    </source>
</evidence>
<name>A0A3D9U984_9GAMM</name>
<evidence type="ECO:0000313" key="2">
    <source>
        <dbReference type="Proteomes" id="UP000256294"/>
    </source>
</evidence>
<dbReference type="EMBL" id="QTUB01000001">
    <property type="protein sequence ID" value="REF26048.1"/>
    <property type="molecule type" value="Genomic_DNA"/>
</dbReference>
<gene>
    <name evidence="1" type="ORF">BDD26_0612</name>
</gene>
<organism evidence="1 2">
    <name type="scientific">Xenorhabdus cabanillasii</name>
    <dbReference type="NCBI Taxonomy" id="351673"/>
    <lineage>
        <taxon>Bacteria</taxon>
        <taxon>Pseudomonadati</taxon>
        <taxon>Pseudomonadota</taxon>
        <taxon>Gammaproteobacteria</taxon>
        <taxon>Enterobacterales</taxon>
        <taxon>Morganellaceae</taxon>
        <taxon>Xenorhabdus</taxon>
    </lineage>
</organism>
<reference evidence="1 2" key="1">
    <citation type="submission" date="2018-08" db="EMBL/GenBank/DDBJ databases">
        <title>Genomic Encyclopedia of Archaeal and Bacterial Type Strains, Phase II (KMG-II): from individual species to whole genera.</title>
        <authorList>
            <person name="Goeker M."/>
        </authorList>
    </citation>
    <scope>NUCLEOTIDE SEQUENCE [LARGE SCALE GENOMIC DNA]</scope>
    <source>
        <strain evidence="1 2">DSM 17905</strain>
    </source>
</reference>
<dbReference type="Proteomes" id="UP000256294">
    <property type="component" value="Unassembled WGS sequence"/>
</dbReference>
<sequence>MPTYTVQTKIESNVPVENLLYDLTIYRQDAKGHFHILLDVFQEKLQSNYETQQHITQETDDDLSVIYIMQMMLHRKHGSNIFPALQTHFKKMYTLGELTSGKACSEKKRENACYFESTIETKPVSDGDNTVELKITIPERPFIAKEYPIGHEKDPFEKSKIESEIQSALSKRTYPNQGGASLCGPAAFFYCLQIDRPDIYEQAARELWKYGKTKIGQLEIKPGEGCRHPNGTFYNQYGARISGLDWLTLASLRDSENMIMSYDEVDDRVAGITMWGKLSEWFEKAGYEKVFDNISLSHSNITDIMTLNDYMKKGYRVVSLISAGMLKSYPGETSAKNHWIVWEGEVCNSIGLSINSSNRINNDTIVNLNLFSWGDVDEQIRSNKSLSYFLKHTFGGLVFKPIK</sequence>
<dbReference type="RefSeq" id="WP_115825503.1">
    <property type="nucleotide sequence ID" value="NZ_QTUB01000001.1"/>
</dbReference>
<proteinExistence type="predicted"/>
<dbReference type="AlphaFoldDB" id="A0A3D9U984"/>
<protein>
    <submittedName>
        <fullName evidence="1">Uncharacterized protein</fullName>
    </submittedName>
</protein>
<keyword evidence="2" id="KW-1185">Reference proteome</keyword>
<comment type="caution">
    <text evidence="1">The sequence shown here is derived from an EMBL/GenBank/DDBJ whole genome shotgun (WGS) entry which is preliminary data.</text>
</comment>
<accession>A0A3D9U984</accession>